<name>A9IU13_BORPD</name>
<gene>
    <name evidence="2" type="ordered locus">Bpet3145</name>
</gene>
<proteinExistence type="predicted"/>
<dbReference type="Proteomes" id="UP000001225">
    <property type="component" value="Chromosome"/>
</dbReference>
<feature type="region of interest" description="Disordered" evidence="1">
    <location>
        <begin position="82"/>
        <end position="102"/>
    </location>
</feature>
<sequence>MLKHWPAGKACWPGAGHIPVGAGAGEHSMAWNFSTVMAHAGAARARSDDEVQRAPESMRMRLAAAKIALQYPERVERLENGLGWRVKPAASHAGPGYPPGPG</sequence>
<accession>A9IU13</accession>
<dbReference type="KEGG" id="bpt:Bpet3145"/>
<organism evidence="2 3">
    <name type="scientific">Bordetella petrii (strain ATCC BAA-461 / DSM 12804 / CCUG 43448 / CIP 107267 / Se-1111R)</name>
    <dbReference type="NCBI Taxonomy" id="340100"/>
    <lineage>
        <taxon>Bacteria</taxon>
        <taxon>Pseudomonadati</taxon>
        <taxon>Pseudomonadota</taxon>
        <taxon>Betaproteobacteria</taxon>
        <taxon>Burkholderiales</taxon>
        <taxon>Alcaligenaceae</taxon>
        <taxon>Bordetella</taxon>
    </lineage>
</organism>
<protein>
    <submittedName>
        <fullName evidence="2">Uncharacterized protein</fullName>
    </submittedName>
</protein>
<evidence type="ECO:0000313" key="3">
    <source>
        <dbReference type="Proteomes" id="UP000001225"/>
    </source>
</evidence>
<evidence type="ECO:0000313" key="2">
    <source>
        <dbReference type="EMBL" id="CAP43487.1"/>
    </source>
</evidence>
<evidence type="ECO:0000256" key="1">
    <source>
        <dbReference type="SAM" id="MobiDB-lite"/>
    </source>
</evidence>
<dbReference type="AlphaFoldDB" id="A9IU13"/>
<keyword evidence="3" id="KW-1185">Reference proteome</keyword>
<reference evidence="2 3" key="1">
    <citation type="journal article" date="2008" name="BMC Genomics">
        <title>The missing link: Bordetella petrii is endowed with both the metabolic versatility of environmental bacteria and virulence traits of pathogenic Bordetellae.</title>
        <authorList>
            <person name="Gross R."/>
            <person name="Guzman C.A."/>
            <person name="Sebaihia M."/>
            <person name="Martins Dos Santos V.A."/>
            <person name="Pieper D.H."/>
            <person name="Koebnik R."/>
            <person name="Lechner M."/>
            <person name="Bartels D."/>
            <person name="Buhrmester J."/>
            <person name="Choudhuri J.V."/>
            <person name="Ebensen T."/>
            <person name="Gaigalat L."/>
            <person name="Herrmann S."/>
            <person name="Khachane A.N."/>
            <person name="Larisch C."/>
            <person name="Link S."/>
            <person name="Linke B."/>
            <person name="Meyer F."/>
            <person name="Mormann S."/>
            <person name="Nakunst D."/>
            <person name="Rueckert C."/>
            <person name="Schneiker-Bekel S."/>
            <person name="Schulze K."/>
            <person name="Vorhoelter F.J."/>
            <person name="Yevsa T."/>
            <person name="Engle J.T."/>
            <person name="Goldman W.E."/>
            <person name="Puehler A."/>
            <person name="Goebel U.B."/>
            <person name="Goesmann A."/>
            <person name="Bloecker H."/>
            <person name="Kaiser O."/>
            <person name="Martinez-Arias R."/>
        </authorList>
    </citation>
    <scope>NUCLEOTIDE SEQUENCE [LARGE SCALE GENOMIC DNA]</scope>
    <source>
        <strain evidence="3">ATCC BAA-461 / DSM 12804 / CCUG 43448 / CIP 107267 / Se-1111R</strain>
    </source>
</reference>
<dbReference type="EMBL" id="AM902716">
    <property type="protein sequence ID" value="CAP43487.1"/>
    <property type="molecule type" value="Genomic_DNA"/>
</dbReference>